<dbReference type="GO" id="GO:0032259">
    <property type="term" value="P:methylation"/>
    <property type="evidence" value="ECO:0007669"/>
    <property type="project" value="UniProtKB-KW"/>
</dbReference>
<gene>
    <name evidence="14" type="ORF">PLXY2_LOCUS2806</name>
</gene>
<name>A0A8S4DS63_PLUXY</name>
<dbReference type="InterPro" id="IPR036217">
    <property type="entry name" value="MethylDNA_cys_MeTrfase_DNAb"/>
</dbReference>
<sequence>MVSKIFEKYSKSTNTGSTLYYSTVKTPVGNIIACASDEYLYLVAFEDSKNLVKNIQAIHNEVSCSFEENSNIKVFQKLKEELALYFNGSLKKFTVPCKTLGSEFQKEVWKNLQELPYSTTMSYGDFAKTMGRPASHARAVGSACGANAHLLVIPCHRLVASGSKGGFNSGKDRKEWLIDHEKKFSI</sequence>
<dbReference type="GO" id="GO:0006281">
    <property type="term" value="P:DNA repair"/>
    <property type="evidence" value="ECO:0007669"/>
    <property type="project" value="UniProtKB-KW"/>
</dbReference>
<dbReference type="PROSITE" id="PS00374">
    <property type="entry name" value="MGMT"/>
    <property type="match status" value="1"/>
</dbReference>
<dbReference type="AlphaFoldDB" id="A0A8S4DS63"/>
<organism evidence="14 15">
    <name type="scientific">Plutella xylostella</name>
    <name type="common">Diamondback moth</name>
    <name type="synonym">Plutella maculipennis</name>
    <dbReference type="NCBI Taxonomy" id="51655"/>
    <lineage>
        <taxon>Eukaryota</taxon>
        <taxon>Metazoa</taxon>
        <taxon>Ecdysozoa</taxon>
        <taxon>Arthropoda</taxon>
        <taxon>Hexapoda</taxon>
        <taxon>Insecta</taxon>
        <taxon>Pterygota</taxon>
        <taxon>Neoptera</taxon>
        <taxon>Endopterygota</taxon>
        <taxon>Lepidoptera</taxon>
        <taxon>Glossata</taxon>
        <taxon>Ditrysia</taxon>
        <taxon>Yponomeutoidea</taxon>
        <taxon>Plutellidae</taxon>
        <taxon>Plutella</taxon>
    </lineage>
</organism>
<comment type="caution">
    <text evidence="14">The sequence shown here is derived from an EMBL/GenBank/DDBJ whole genome shotgun (WGS) entry which is preliminary data.</text>
</comment>
<evidence type="ECO:0000256" key="11">
    <source>
        <dbReference type="ARBA" id="ARBA00049348"/>
    </source>
</evidence>
<dbReference type="Gene3D" id="1.10.10.10">
    <property type="entry name" value="Winged helix-like DNA-binding domain superfamily/Winged helix DNA-binding domain"/>
    <property type="match status" value="1"/>
</dbReference>
<evidence type="ECO:0000256" key="5">
    <source>
        <dbReference type="ARBA" id="ARBA00022603"/>
    </source>
</evidence>
<keyword evidence="5" id="KW-0489">Methyltransferase</keyword>
<keyword evidence="15" id="KW-1185">Reference proteome</keyword>
<evidence type="ECO:0000256" key="2">
    <source>
        <dbReference type="ARBA" id="ARBA00008711"/>
    </source>
</evidence>
<evidence type="ECO:0000313" key="14">
    <source>
        <dbReference type="EMBL" id="CAG9102768.1"/>
    </source>
</evidence>
<dbReference type="InterPro" id="IPR036631">
    <property type="entry name" value="MGMT_N_sf"/>
</dbReference>
<dbReference type="PANTHER" id="PTHR10815">
    <property type="entry name" value="METHYLATED-DNA--PROTEIN-CYSTEINE METHYLTRANSFERASE"/>
    <property type="match status" value="1"/>
</dbReference>
<evidence type="ECO:0000256" key="6">
    <source>
        <dbReference type="ARBA" id="ARBA00022679"/>
    </source>
</evidence>
<comment type="catalytic activity">
    <reaction evidence="11">
        <text>a 6-O-methyl-2'-deoxyguanosine in DNA + L-cysteinyl-[protein] = S-methyl-L-cysteinyl-[protein] + a 2'-deoxyguanosine in DNA</text>
        <dbReference type="Rhea" id="RHEA:24000"/>
        <dbReference type="Rhea" id="RHEA-COMP:10131"/>
        <dbReference type="Rhea" id="RHEA-COMP:10132"/>
        <dbReference type="Rhea" id="RHEA-COMP:11367"/>
        <dbReference type="Rhea" id="RHEA-COMP:11368"/>
        <dbReference type="ChEBI" id="CHEBI:29950"/>
        <dbReference type="ChEBI" id="CHEBI:82612"/>
        <dbReference type="ChEBI" id="CHEBI:85445"/>
        <dbReference type="ChEBI" id="CHEBI:85448"/>
        <dbReference type="EC" id="2.1.1.63"/>
    </reaction>
</comment>
<evidence type="ECO:0000256" key="7">
    <source>
        <dbReference type="ARBA" id="ARBA00022763"/>
    </source>
</evidence>
<protein>
    <recommendedName>
        <fullName evidence="4">Methylated-DNA--protein-cysteine methyltransferase</fullName>
        <ecNumber evidence="3">2.1.1.63</ecNumber>
    </recommendedName>
    <alternativeName>
        <fullName evidence="9">6-O-methylguanine-DNA methyltransferase</fullName>
    </alternativeName>
    <alternativeName>
        <fullName evidence="10">O-6-methylguanine-DNA-alkyltransferase</fullName>
    </alternativeName>
</protein>
<accession>A0A8S4DS63</accession>
<dbReference type="Pfam" id="PF02870">
    <property type="entry name" value="Methyltransf_1N"/>
    <property type="match status" value="1"/>
</dbReference>
<dbReference type="EMBL" id="CAJHNJ030000007">
    <property type="protein sequence ID" value="CAG9102768.1"/>
    <property type="molecule type" value="Genomic_DNA"/>
</dbReference>
<dbReference type="PANTHER" id="PTHR10815:SF13">
    <property type="entry name" value="METHYLATED-DNA--PROTEIN-CYSTEINE METHYLTRANSFERASE"/>
    <property type="match status" value="1"/>
</dbReference>
<dbReference type="InterPro" id="IPR036388">
    <property type="entry name" value="WH-like_DNA-bd_sf"/>
</dbReference>
<dbReference type="InterPro" id="IPR008332">
    <property type="entry name" value="MethylG_MeTrfase_N"/>
</dbReference>
<evidence type="ECO:0000256" key="3">
    <source>
        <dbReference type="ARBA" id="ARBA00011918"/>
    </source>
</evidence>
<feature type="domain" description="Methylated-DNA-[protein]-cysteine S-methyltransferase DNA binding" evidence="12">
    <location>
        <begin position="103"/>
        <end position="182"/>
    </location>
</feature>
<dbReference type="SUPFAM" id="SSF53155">
    <property type="entry name" value="Methylated DNA-protein cysteine methyltransferase domain"/>
    <property type="match status" value="1"/>
</dbReference>
<dbReference type="NCBIfam" id="TIGR00589">
    <property type="entry name" value="ogt"/>
    <property type="match status" value="1"/>
</dbReference>
<keyword evidence="8" id="KW-0234">DNA repair</keyword>
<keyword evidence="6" id="KW-0808">Transferase</keyword>
<evidence type="ECO:0000256" key="8">
    <source>
        <dbReference type="ARBA" id="ARBA00023204"/>
    </source>
</evidence>
<evidence type="ECO:0000313" key="15">
    <source>
        <dbReference type="Proteomes" id="UP000653454"/>
    </source>
</evidence>
<feature type="domain" description="Methylguanine DNA methyltransferase ribonuclease-like" evidence="13">
    <location>
        <begin position="19"/>
        <end position="97"/>
    </location>
</feature>
<dbReference type="GO" id="GO:0003908">
    <property type="term" value="F:methylated-DNA-[protein]-cysteine S-methyltransferase activity"/>
    <property type="evidence" value="ECO:0007669"/>
    <property type="project" value="UniProtKB-EC"/>
</dbReference>
<evidence type="ECO:0000256" key="9">
    <source>
        <dbReference type="ARBA" id="ARBA00030795"/>
    </source>
</evidence>
<evidence type="ECO:0000256" key="4">
    <source>
        <dbReference type="ARBA" id="ARBA00015377"/>
    </source>
</evidence>
<evidence type="ECO:0000256" key="1">
    <source>
        <dbReference type="ARBA" id="ARBA00001286"/>
    </source>
</evidence>
<dbReference type="InterPro" id="IPR001497">
    <property type="entry name" value="MethylDNA_cys_MeTrfase_AS"/>
</dbReference>
<dbReference type="InterPro" id="IPR014048">
    <property type="entry name" value="MethylDNA_cys_MeTrfase_DNA-bd"/>
</dbReference>
<keyword evidence="7" id="KW-0227">DNA damage</keyword>
<dbReference type="CDD" id="cd06445">
    <property type="entry name" value="ATase"/>
    <property type="match status" value="1"/>
</dbReference>
<dbReference type="SUPFAM" id="SSF46767">
    <property type="entry name" value="Methylated DNA-protein cysteine methyltransferase, C-terminal domain"/>
    <property type="match status" value="1"/>
</dbReference>
<dbReference type="Pfam" id="PF01035">
    <property type="entry name" value="DNA_binding_1"/>
    <property type="match status" value="1"/>
</dbReference>
<dbReference type="Gene3D" id="3.30.160.70">
    <property type="entry name" value="Methylated DNA-protein cysteine methyltransferase domain"/>
    <property type="match status" value="1"/>
</dbReference>
<reference evidence="14" key="1">
    <citation type="submission" date="2020-11" db="EMBL/GenBank/DDBJ databases">
        <authorList>
            <person name="Whiteford S."/>
        </authorList>
    </citation>
    <scope>NUCLEOTIDE SEQUENCE</scope>
</reference>
<comment type="similarity">
    <text evidence="2">Belongs to the MGMT family.</text>
</comment>
<evidence type="ECO:0000259" key="13">
    <source>
        <dbReference type="Pfam" id="PF02870"/>
    </source>
</evidence>
<dbReference type="EC" id="2.1.1.63" evidence="3"/>
<evidence type="ECO:0000256" key="10">
    <source>
        <dbReference type="ARBA" id="ARBA00031621"/>
    </source>
</evidence>
<evidence type="ECO:0000259" key="12">
    <source>
        <dbReference type="Pfam" id="PF01035"/>
    </source>
</evidence>
<comment type="catalytic activity">
    <reaction evidence="1">
        <text>a 4-O-methyl-thymidine in DNA + L-cysteinyl-[protein] = a thymidine in DNA + S-methyl-L-cysteinyl-[protein]</text>
        <dbReference type="Rhea" id="RHEA:53428"/>
        <dbReference type="Rhea" id="RHEA-COMP:10131"/>
        <dbReference type="Rhea" id="RHEA-COMP:10132"/>
        <dbReference type="Rhea" id="RHEA-COMP:13555"/>
        <dbReference type="Rhea" id="RHEA-COMP:13556"/>
        <dbReference type="ChEBI" id="CHEBI:29950"/>
        <dbReference type="ChEBI" id="CHEBI:82612"/>
        <dbReference type="ChEBI" id="CHEBI:137386"/>
        <dbReference type="ChEBI" id="CHEBI:137387"/>
        <dbReference type="EC" id="2.1.1.63"/>
    </reaction>
</comment>
<proteinExistence type="inferred from homology"/>
<dbReference type="Proteomes" id="UP000653454">
    <property type="component" value="Unassembled WGS sequence"/>
</dbReference>